<dbReference type="AlphaFoldDB" id="A0A316GJ61"/>
<comment type="caution">
    <text evidence="1">The sequence shown here is derived from an EMBL/GenBank/DDBJ whole genome shotgun (WGS) entry which is preliminary data.</text>
</comment>
<protein>
    <submittedName>
        <fullName evidence="1">Uncharacterized protein</fullName>
    </submittedName>
</protein>
<sequence length="322" mass="35559">MSVIALKKREPNHVKIDHDILNSAAAWWAGERISEHLQEEDLARIWSTPWPELVQEVKRAASDPELAKPNAMIPTSHLGAMPPERVLAKNLFILPLALHLFSTETTEVRLKVNVVGLERLDEALTSCGRVCLLGGHVGPGLATSYVLNLLGYAISHQSRRNFFEGLKLPRYETIAHIPTGGFRLASLARAMADLESGRVLFTAADGVAGTSGRAFNFLGKSRQFQSGFGYTITRCKAEAIPVYARLDSDANLTIEFGDPLCPIADEWPDQDRQEGIAHGYVTALEKYWLLHERNVPDRQLRLQASRAECEPGAAAHSFCVRG</sequence>
<dbReference type="EMBL" id="QGGW01000003">
    <property type="protein sequence ID" value="PWK61137.1"/>
    <property type="molecule type" value="Genomic_DNA"/>
</dbReference>
<dbReference type="Proteomes" id="UP000245708">
    <property type="component" value="Unassembled WGS sequence"/>
</dbReference>
<gene>
    <name evidence="1" type="ORF">C7455_103338</name>
</gene>
<evidence type="ECO:0000313" key="1">
    <source>
        <dbReference type="EMBL" id="PWK61137.1"/>
    </source>
</evidence>
<accession>A0A316GJ61</accession>
<proteinExistence type="predicted"/>
<name>A0A316GJ61_9RHOB</name>
<organism evidence="1 2">
    <name type="scientific">Roseicyclus mahoneyensis</name>
    <dbReference type="NCBI Taxonomy" id="164332"/>
    <lineage>
        <taxon>Bacteria</taxon>
        <taxon>Pseudomonadati</taxon>
        <taxon>Pseudomonadota</taxon>
        <taxon>Alphaproteobacteria</taxon>
        <taxon>Rhodobacterales</taxon>
        <taxon>Roseobacteraceae</taxon>
        <taxon>Roseicyclus</taxon>
    </lineage>
</organism>
<reference evidence="1 2" key="1">
    <citation type="submission" date="2018-05" db="EMBL/GenBank/DDBJ databases">
        <title>Genomic Encyclopedia of Type Strains, Phase IV (KMG-IV): sequencing the most valuable type-strain genomes for metagenomic binning, comparative biology and taxonomic classification.</title>
        <authorList>
            <person name="Goeker M."/>
        </authorList>
    </citation>
    <scope>NUCLEOTIDE SEQUENCE [LARGE SCALE GENOMIC DNA]</scope>
    <source>
        <strain evidence="1 2">DSM 16097</strain>
    </source>
</reference>
<keyword evidence="2" id="KW-1185">Reference proteome</keyword>
<evidence type="ECO:0000313" key="2">
    <source>
        <dbReference type="Proteomes" id="UP000245708"/>
    </source>
</evidence>